<dbReference type="InterPro" id="IPR027359">
    <property type="entry name" value="Volt_channel_dom_sf"/>
</dbReference>
<evidence type="ECO:0000313" key="16">
    <source>
        <dbReference type="Proteomes" id="UP000238205"/>
    </source>
</evidence>
<dbReference type="Gene3D" id="1.20.120.350">
    <property type="entry name" value="Voltage-gated potassium channels. Chain C"/>
    <property type="match status" value="1"/>
</dbReference>
<dbReference type="RefSeq" id="WP_106192838.1">
    <property type="nucleotide sequence ID" value="NZ_PVTO01000009.1"/>
</dbReference>
<protein>
    <submittedName>
        <fullName evidence="15">Voltage-gated potassium channel</fullName>
    </submittedName>
</protein>
<gene>
    <name evidence="15" type="ORF">CLV38_10968</name>
</gene>
<dbReference type="AlphaFoldDB" id="A0A2T0W7Q2"/>
<evidence type="ECO:0000256" key="12">
    <source>
        <dbReference type="SAM" id="Coils"/>
    </source>
</evidence>
<feature type="transmembrane region" description="Helical" evidence="13">
    <location>
        <begin position="37"/>
        <end position="54"/>
    </location>
</feature>
<feature type="transmembrane region" description="Helical" evidence="13">
    <location>
        <begin position="6"/>
        <end position="30"/>
    </location>
</feature>
<evidence type="ECO:0000256" key="9">
    <source>
        <dbReference type="ARBA" id="ARBA00023065"/>
    </source>
</evidence>
<dbReference type="Pfam" id="PF00520">
    <property type="entry name" value="Ion_trans"/>
    <property type="match status" value="1"/>
</dbReference>
<evidence type="ECO:0000256" key="10">
    <source>
        <dbReference type="ARBA" id="ARBA00023136"/>
    </source>
</evidence>
<keyword evidence="4 13" id="KW-0812">Transmembrane</keyword>
<evidence type="ECO:0000256" key="3">
    <source>
        <dbReference type="ARBA" id="ARBA00022538"/>
    </source>
</evidence>
<evidence type="ECO:0000259" key="14">
    <source>
        <dbReference type="Pfam" id="PF00520"/>
    </source>
</evidence>
<keyword evidence="12" id="KW-0175">Coiled coil</keyword>
<dbReference type="Proteomes" id="UP000238205">
    <property type="component" value="Unassembled WGS sequence"/>
</dbReference>
<feature type="transmembrane region" description="Helical" evidence="13">
    <location>
        <begin position="159"/>
        <end position="180"/>
    </location>
</feature>
<keyword evidence="11 15" id="KW-0407">Ion channel</keyword>
<evidence type="ECO:0000256" key="13">
    <source>
        <dbReference type="SAM" id="Phobius"/>
    </source>
</evidence>
<keyword evidence="8 13" id="KW-1133">Transmembrane helix</keyword>
<evidence type="ECO:0000256" key="5">
    <source>
        <dbReference type="ARBA" id="ARBA00022826"/>
    </source>
</evidence>
<dbReference type="Gene3D" id="1.10.287.70">
    <property type="match status" value="1"/>
</dbReference>
<keyword evidence="7" id="KW-0630">Potassium</keyword>
<keyword evidence="6" id="KW-0851">Voltage-gated channel</keyword>
<accession>A0A2T0W7Q2</accession>
<sequence>MRSFRLYNLTMMGLSIASIFLIILDLLSIISILDQPYFAIDILFVLIFTFDYVYRLVLAPDKKEFITHHVFDLLSIIPVYSIFRLFRLSRIFRILRFTHLIRFSRFTRLLGLKGRSQREIQSVLHTNGLIYVLYTAILLVLFCATLFSVSEDVSFTESLWWSIVTAATVGHGQIFPVTLVGRLSAMILMFLGLGLIGALTSSLTTHFTQVKSKEVKKINALEDKIDKLILKIEDLEKKLPREKD</sequence>
<feature type="domain" description="Ion transport" evidence="14">
    <location>
        <begin position="5"/>
        <end position="212"/>
    </location>
</feature>
<dbReference type="GO" id="GO:0005249">
    <property type="term" value="F:voltage-gated potassium channel activity"/>
    <property type="evidence" value="ECO:0007669"/>
    <property type="project" value="InterPro"/>
</dbReference>
<keyword evidence="5" id="KW-0631">Potassium channel</keyword>
<evidence type="ECO:0000256" key="2">
    <source>
        <dbReference type="ARBA" id="ARBA00022448"/>
    </source>
</evidence>
<dbReference type="SUPFAM" id="SSF81324">
    <property type="entry name" value="Voltage-gated potassium channels"/>
    <property type="match status" value="1"/>
</dbReference>
<evidence type="ECO:0000256" key="6">
    <source>
        <dbReference type="ARBA" id="ARBA00022882"/>
    </source>
</evidence>
<keyword evidence="2" id="KW-0813">Transport</keyword>
<organism evidence="15 16">
    <name type="scientific">Alkalibacterium olivapovliticus</name>
    <dbReference type="NCBI Taxonomy" id="99907"/>
    <lineage>
        <taxon>Bacteria</taxon>
        <taxon>Bacillati</taxon>
        <taxon>Bacillota</taxon>
        <taxon>Bacilli</taxon>
        <taxon>Lactobacillales</taxon>
        <taxon>Carnobacteriaceae</taxon>
        <taxon>Alkalibacterium</taxon>
    </lineage>
</organism>
<evidence type="ECO:0000256" key="7">
    <source>
        <dbReference type="ARBA" id="ARBA00022958"/>
    </source>
</evidence>
<dbReference type="PRINTS" id="PR00169">
    <property type="entry name" value="KCHANNEL"/>
</dbReference>
<dbReference type="OrthoDB" id="9785285at2"/>
<dbReference type="GO" id="GO:0008076">
    <property type="term" value="C:voltage-gated potassium channel complex"/>
    <property type="evidence" value="ECO:0007669"/>
    <property type="project" value="InterPro"/>
</dbReference>
<evidence type="ECO:0000313" key="15">
    <source>
        <dbReference type="EMBL" id="PRY82738.1"/>
    </source>
</evidence>
<dbReference type="PANTHER" id="PTHR11537">
    <property type="entry name" value="VOLTAGE-GATED POTASSIUM CHANNEL"/>
    <property type="match status" value="1"/>
</dbReference>
<proteinExistence type="predicted"/>
<dbReference type="InterPro" id="IPR005821">
    <property type="entry name" value="Ion_trans_dom"/>
</dbReference>
<reference evidence="15 16" key="1">
    <citation type="submission" date="2018-03" db="EMBL/GenBank/DDBJ databases">
        <title>Genomic Encyclopedia of Archaeal and Bacterial Type Strains, Phase II (KMG-II): from individual species to whole genera.</title>
        <authorList>
            <person name="Goeker M."/>
        </authorList>
    </citation>
    <scope>NUCLEOTIDE SEQUENCE [LARGE SCALE GENOMIC DNA]</scope>
    <source>
        <strain evidence="15 16">DSM 13175</strain>
    </source>
</reference>
<evidence type="ECO:0000256" key="4">
    <source>
        <dbReference type="ARBA" id="ARBA00022692"/>
    </source>
</evidence>
<dbReference type="PANTHER" id="PTHR11537:SF254">
    <property type="entry name" value="POTASSIUM VOLTAGE-GATED CHANNEL PROTEIN SHAB"/>
    <property type="match status" value="1"/>
</dbReference>
<evidence type="ECO:0000256" key="1">
    <source>
        <dbReference type="ARBA" id="ARBA00004141"/>
    </source>
</evidence>
<keyword evidence="9" id="KW-0406">Ion transport</keyword>
<feature type="transmembrane region" description="Helical" evidence="13">
    <location>
        <begin position="66"/>
        <end position="86"/>
    </location>
</feature>
<comment type="subcellular location">
    <subcellularLocation>
        <location evidence="1">Membrane</location>
        <topology evidence="1">Multi-pass membrane protein</topology>
    </subcellularLocation>
</comment>
<feature type="transmembrane region" description="Helical" evidence="13">
    <location>
        <begin position="187"/>
        <end position="207"/>
    </location>
</feature>
<keyword evidence="3" id="KW-0633">Potassium transport</keyword>
<evidence type="ECO:0000256" key="8">
    <source>
        <dbReference type="ARBA" id="ARBA00022989"/>
    </source>
</evidence>
<evidence type="ECO:0000256" key="11">
    <source>
        <dbReference type="ARBA" id="ARBA00023303"/>
    </source>
</evidence>
<feature type="coiled-coil region" evidence="12">
    <location>
        <begin position="211"/>
        <end position="238"/>
    </location>
</feature>
<feature type="transmembrane region" description="Helical" evidence="13">
    <location>
        <begin position="128"/>
        <end position="147"/>
    </location>
</feature>
<keyword evidence="16" id="KW-1185">Reference proteome</keyword>
<dbReference type="GO" id="GO:0001508">
    <property type="term" value="P:action potential"/>
    <property type="evidence" value="ECO:0007669"/>
    <property type="project" value="TreeGrafter"/>
</dbReference>
<comment type="caution">
    <text evidence="15">The sequence shown here is derived from an EMBL/GenBank/DDBJ whole genome shotgun (WGS) entry which is preliminary data.</text>
</comment>
<name>A0A2T0W7Q2_9LACT</name>
<keyword evidence="10 13" id="KW-0472">Membrane</keyword>
<dbReference type="EMBL" id="PVTO01000009">
    <property type="protein sequence ID" value="PRY82738.1"/>
    <property type="molecule type" value="Genomic_DNA"/>
</dbReference>
<dbReference type="InterPro" id="IPR028325">
    <property type="entry name" value="VG_K_chnl"/>
</dbReference>